<feature type="domain" description="Mannitol dehydrogenase N-terminal" evidence="4">
    <location>
        <begin position="28"/>
        <end position="274"/>
    </location>
</feature>
<evidence type="ECO:0000313" key="11">
    <source>
        <dbReference type="Proteomes" id="UP000576087"/>
    </source>
</evidence>
<evidence type="ECO:0000313" key="10">
    <source>
        <dbReference type="Proteomes" id="UP000524535"/>
    </source>
</evidence>
<dbReference type="Pfam" id="PF08125">
    <property type="entry name" value="Mannitol_dh_C"/>
    <property type="match status" value="1"/>
</dbReference>
<reference evidence="9 10" key="1">
    <citation type="submission" date="2020-08" db="EMBL/GenBank/DDBJ databases">
        <title>Genomic Encyclopedia of Type Strains, Phase IV (KMG-V): Genome sequencing to study the core and pangenomes of soil and plant-associated prokaryotes.</title>
        <authorList>
            <person name="Whitman W."/>
        </authorList>
    </citation>
    <scope>NUCLEOTIDE SEQUENCE [LARGE SCALE GENOMIC DNA]</scope>
    <source>
        <strain evidence="7 10">SEMIA 444</strain>
        <strain evidence="6 9">SEMIA 448</strain>
        <strain evidence="8 11">SEMIA 452</strain>
    </source>
</reference>
<proteinExistence type="predicted"/>
<comment type="caution">
    <text evidence="8">The sequence shown here is derived from an EMBL/GenBank/DDBJ whole genome shotgun (WGS) entry which is preliminary data.</text>
</comment>
<dbReference type="PRINTS" id="PR00084">
    <property type="entry name" value="MTLDHDRGNASE"/>
</dbReference>
<evidence type="ECO:0000313" key="7">
    <source>
        <dbReference type="EMBL" id="MBB4413066.1"/>
    </source>
</evidence>
<dbReference type="PROSITE" id="PS00974">
    <property type="entry name" value="MANNITOL_DHGENASE"/>
    <property type="match status" value="1"/>
</dbReference>
<dbReference type="SUPFAM" id="SSF48179">
    <property type="entry name" value="6-phosphogluconate dehydrogenase C-terminal domain-like"/>
    <property type="match status" value="1"/>
</dbReference>
<dbReference type="Proteomes" id="UP000576087">
    <property type="component" value="Unassembled WGS sequence"/>
</dbReference>
<dbReference type="PANTHER" id="PTHR43362:SF1">
    <property type="entry name" value="MANNITOL DEHYDROGENASE 2-RELATED"/>
    <property type="match status" value="1"/>
</dbReference>
<protein>
    <submittedName>
        <fullName evidence="8">Fructuronate reductase</fullName>
        <ecNumber evidence="8">1.1.1.57</ecNumber>
    </submittedName>
</protein>
<dbReference type="InterPro" id="IPR000669">
    <property type="entry name" value="Mannitol_DH"/>
</dbReference>
<dbReference type="EMBL" id="JACIGY010000005">
    <property type="protein sequence ID" value="MBB4413066.1"/>
    <property type="molecule type" value="Genomic_DNA"/>
</dbReference>
<dbReference type="AlphaFoldDB" id="A0A7W6Y3H5"/>
<dbReference type="Proteomes" id="UP000520770">
    <property type="component" value="Unassembled WGS sequence"/>
</dbReference>
<keyword evidence="10" id="KW-1185">Reference proteome</keyword>
<keyword evidence="1 8" id="KW-0560">Oxidoreductase</keyword>
<dbReference type="Pfam" id="PF01232">
    <property type="entry name" value="Mannitol_dh"/>
    <property type="match status" value="1"/>
</dbReference>
<evidence type="ECO:0000256" key="2">
    <source>
        <dbReference type="ARBA" id="ARBA00023027"/>
    </source>
</evidence>
<dbReference type="EMBL" id="JACIGW010000004">
    <property type="protein sequence ID" value="MBB4349887.1"/>
    <property type="molecule type" value="Genomic_DNA"/>
</dbReference>
<gene>
    <name evidence="7" type="ORF">GGE31_003592</name>
    <name evidence="6" type="ORF">GGE33_003650</name>
    <name evidence="8" type="ORF">GGE35_003832</name>
</gene>
<evidence type="ECO:0000259" key="4">
    <source>
        <dbReference type="Pfam" id="PF01232"/>
    </source>
</evidence>
<accession>A0A7W6Y3H5</accession>
<evidence type="ECO:0000313" key="9">
    <source>
        <dbReference type="Proteomes" id="UP000520770"/>
    </source>
</evidence>
<sequence>MTRTLSAETQLPSNVAQPGYDRSELRPGILHFGLGAFHRAHQGVYTQRALQSEFGPWGIVAVNLRSPEPVEALAAQDGLYSITVRDSEGDTSEVVGATVDWLCAATDRERVLTYLASPFIHVVTLTVSEKAYGLHPTTGGLDEAHPAVANDLANPEAPVGAIGYLVAGLASRREKAMRPFTILCCDNLPSNGKVVRRLVLDMATRRDPELAKWIEQEVTFPSSMVDRIVPAATDDTRNRAKSLLGVHDALALDTEPFMQWVIEDEFVSGRPAWEAGGALFVENVEPYEKMKLRLLNGSHTMIAHLGLLKGLECVRDVMAVPEFVAMTRDHMRAAAATLDPVPGIDLDHYMDQLLDRFSNRAIAHRNIQIAMDSSQKLPQRIFSPAKDALAAGSDGKSFARVVGLWIAALIRFKDCNDPRRDELLAAAQTANPQDYTASFVAIDGLIPPSLAQSRAWRDLVNAEVAKWR</sequence>
<dbReference type="Gene3D" id="3.40.50.720">
    <property type="entry name" value="NAD(P)-binding Rossmann-like Domain"/>
    <property type="match status" value="1"/>
</dbReference>
<dbReference type="InterPro" id="IPR008927">
    <property type="entry name" value="6-PGluconate_DH-like_C_sf"/>
</dbReference>
<dbReference type="InterPro" id="IPR013131">
    <property type="entry name" value="Mannitol_DH_N"/>
</dbReference>
<evidence type="ECO:0000259" key="5">
    <source>
        <dbReference type="Pfam" id="PF08125"/>
    </source>
</evidence>
<dbReference type="RefSeq" id="WP_183825941.1">
    <property type="nucleotide sequence ID" value="NZ_JACIGW010000004.1"/>
</dbReference>
<feature type="domain" description="Mannitol dehydrogenase C-terminal" evidence="5">
    <location>
        <begin position="283"/>
        <end position="422"/>
    </location>
</feature>
<dbReference type="SUPFAM" id="SSF51735">
    <property type="entry name" value="NAD(P)-binding Rossmann-fold domains"/>
    <property type="match status" value="1"/>
</dbReference>
<evidence type="ECO:0000256" key="1">
    <source>
        <dbReference type="ARBA" id="ARBA00023002"/>
    </source>
</evidence>
<evidence type="ECO:0000313" key="8">
    <source>
        <dbReference type="EMBL" id="MBB4447997.1"/>
    </source>
</evidence>
<evidence type="ECO:0000256" key="3">
    <source>
        <dbReference type="SAM" id="MobiDB-lite"/>
    </source>
</evidence>
<dbReference type="InterPro" id="IPR013328">
    <property type="entry name" value="6PGD_dom2"/>
</dbReference>
<organism evidence="8 11">
    <name type="scientific">Aliirhizobium cellulosilyticum</name>
    <dbReference type="NCBI Taxonomy" id="393664"/>
    <lineage>
        <taxon>Bacteria</taxon>
        <taxon>Pseudomonadati</taxon>
        <taxon>Pseudomonadota</taxon>
        <taxon>Alphaproteobacteria</taxon>
        <taxon>Hyphomicrobiales</taxon>
        <taxon>Rhizobiaceae</taxon>
        <taxon>Aliirhizobium</taxon>
    </lineage>
</organism>
<dbReference type="InterPro" id="IPR050988">
    <property type="entry name" value="Mannitol_DH/Oxidoreductase"/>
</dbReference>
<dbReference type="InterPro" id="IPR036291">
    <property type="entry name" value="NAD(P)-bd_dom_sf"/>
</dbReference>
<dbReference type="GO" id="GO:0008866">
    <property type="term" value="F:fructuronate reductase activity"/>
    <property type="evidence" value="ECO:0007669"/>
    <property type="project" value="UniProtKB-EC"/>
</dbReference>
<keyword evidence="2" id="KW-0520">NAD</keyword>
<dbReference type="GO" id="GO:0019594">
    <property type="term" value="P:mannitol metabolic process"/>
    <property type="evidence" value="ECO:0007669"/>
    <property type="project" value="InterPro"/>
</dbReference>
<name>A0A7W6Y3H5_9HYPH</name>
<evidence type="ECO:0000313" key="6">
    <source>
        <dbReference type="EMBL" id="MBB4349887.1"/>
    </source>
</evidence>
<dbReference type="Proteomes" id="UP000524535">
    <property type="component" value="Unassembled WGS sequence"/>
</dbReference>
<feature type="region of interest" description="Disordered" evidence="3">
    <location>
        <begin position="1"/>
        <end position="22"/>
    </location>
</feature>
<dbReference type="Gene3D" id="1.10.1040.10">
    <property type="entry name" value="N-(1-d-carboxylethyl)-l-norvaline Dehydrogenase, domain 2"/>
    <property type="match status" value="1"/>
</dbReference>
<feature type="compositionally biased region" description="Polar residues" evidence="3">
    <location>
        <begin position="1"/>
        <end position="16"/>
    </location>
</feature>
<dbReference type="InterPro" id="IPR023027">
    <property type="entry name" value="Mannitol_DH_CS"/>
</dbReference>
<dbReference type="EMBL" id="JACIHM010000005">
    <property type="protein sequence ID" value="MBB4447997.1"/>
    <property type="molecule type" value="Genomic_DNA"/>
</dbReference>
<dbReference type="InterPro" id="IPR013118">
    <property type="entry name" value="Mannitol_DH_C"/>
</dbReference>
<dbReference type="PANTHER" id="PTHR43362">
    <property type="entry name" value="MANNITOL DEHYDROGENASE DSF1-RELATED"/>
    <property type="match status" value="1"/>
</dbReference>
<dbReference type="EC" id="1.1.1.57" evidence="8"/>